<keyword evidence="2" id="KW-0547">Nucleotide-binding</keyword>
<sequence>AMDEAERSLERGALTARGLDRVLRVAWTVADLVGHDRPGATDVALALQLRTGVPRGVPMAIGAMT</sequence>
<feature type="non-terminal residue" evidence="2">
    <location>
        <position position="1"/>
    </location>
</feature>
<feature type="domain" description="Mg chelatase-related protein C-terminal" evidence="1">
    <location>
        <begin position="5"/>
        <end position="50"/>
    </location>
</feature>
<evidence type="ECO:0000313" key="3">
    <source>
        <dbReference type="Proteomes" id="UP001187346"/>
    </source>
</evidence>
<dbReference type="GO" id="GO:0005524">
    <property type="term" value="F:ATP binding"/>
    <property type="evidence" value="ECO:0007669"/>
    <property type="project" value="UniProtKB-KW"/>
</dbReference>
<accession>A0ABU4FNP7</accession>
<name>A0ABU4FNP7_9ACTN</name>
<dbReference type="EMBL" id="JAWMAJ010000214">
    <property type="protein sequence ID" value="MDV7222244.1"/>
    <property type="molecule type" value="Genomic_DNA"/>
</dbReference>
<dbReference type="InterPro" id="IPR025158">
    <property type="entry name" value="Mg_chelat-rel_C"/>
</dbReference>
<gene>
    <name evidence="2" type="ORF">R5A26_40560</name>
</gene>
<protein>
    <submittedName>
        <fullName evidence="2">ATP-binding protein</fullName>
    </submittedName>
</protein>
<dbReference type="Proteomes" id="UP001187346">
    <property type="component" value="Unassembled WGS sequence"/>
</dbReference>
<dbReference type="Pfam" id="PF13335">
    <property type="entry name" value="Mg_chelatase_C"/>
    <property type="match status" value="1"/>
</dbReference>
<keyword evidence="2" id="KW-0067">ATP-binding</keyword>
<proteinExistence type="predicted"/>
<keyword evidence="3" id="KW-1185">Reference proteome</keyword>
<reference evidence="2 3" key="1">
    <citation type="submission" date="2023-10" db="EMBL/GenBank/DDBJ databases">
        <title>Characterization of rhizosphere-enriched actinobacteria from wheat plants lab-grown on chernevaya soil.</title>
        <authorList>
            <person name="Tikhonova E.N."/>
            <person name="Konopkin A."/>
            <person name="Kravchenko I.K."/>
        </authorList>
    </citation>
    <scope>NUCLEOTIDE SEQUENCE [LARGE SCALE GENOMIC DNA]</scope>
    <source>
        <strain evidence="2 3">RR29</strain>
    </source>
</reference>
<evidence type="ECO:0000259" key="1">
    <source>
        <dbReference type="Pfam" id="PF13335"/>
    </source>
</evidence>
<organism evidence="2 3">
    <name type="scientific">Streptomyces prunicolor</name>
    <dbReference type="NCBI Taxonomy" id="67348"/>
    <lineage>
        <taxon>Bacteria</taxon>
        <taxon>Bacillati</taxon>
        <taxon>Actinomycetota</taxon>
        <taxon>Actinomycetes</taxon>
        <taxon>Kitasatosporales</taxon>
        <taxon>Streptomycetaceae</taxon>
        <taxon>Streptomyces</taxon>
    </lineage>
</organism>
<evidence type="ECO:0000313" key="2">
    <source>
        <dbReference type="EMBL" id="MDV7222244.1"/>
    </source>
</evidence>
<comment type="caution">
    <text evidence="2">The sequence shown here is derived from an EMBL/GenBank/DDBJ whole genome shotgun (WGS) entry which is preliminary data.</text>
</comment>